<gene>
    <name evidence="2" type="ORF">F8566_30290</name>
</gene>
<feature type="compositionally biased region" description="Low complexity" evidence="1">
    <location>
        <begin position="37"/>
        <end position="55"/>
    </location>
</feature>
<feature type="region of interest" description="Disordered" evidence="1">
    <location>
        <begin position="26"/>
        <end position="88"/>
    </location>
</feature>
<dbReference type="RefSeq" id="WP_151565249.1">
    <property type="nucleotide sequence ID" value="NZ_WBMT01000015.1"/>
</dbReference>
<evidence type="ECO:0000313" key="3">
    <source>
        <dbReference type="Proteomes" id="UP000468735"/>
    </source>
</evidence>
<accession>A0A6H9YPW4</accession>
<keyword evidence="3" id="KW-1185">Reference proteome</keyword>
<feature type="compositionally biased region" description="Pro residues" evidence="1">
    <location>
        <begin position="69"/>
        <end position="79"/>
    </location>
</feature>
<dbReference type="AlphaFoldDB" id="A0A6H9YPW4"/>
<evidence type="ECO:0000313" key="2">
    <source>
        <dbReference type="EMBL" id="KAB2344881.1"/>
    </source>
</evidence>
<protein>
    <submittedName>
        <fullName evidence="2">Uncharacterized protein</fullName>
    </submittedName>
</protein>
<evidence type="ECO:0000256" key="1">
    <source>
        <dbReference type="SAM" id="MobiDB-lite"/>
    </source>
</evidence>
<dbReference type="Proteomes" id="UP000468735">
    <property type="component" value="Unassembled WGS sequence"/>
</dbReference>
<proteinExistence type="predicted"/>
<dbReference type="EMBL" id="WBMT01000015">
    <property type="protein sequence ID" value="KAB2344881.1"/>
    <property type="molecule type" value="Genomic_DNA"/>
</dbReference>
<sequence length="88" mass="9145">MDRSTYYKNGVQRIACTPLDRVRLEHAGWRPDPDPSFPAAAPATDDAGPASADAGVSTGDASAVETAPEPVPETAGPPPARRRSKTSS</sequence>
<organism evidence="2 3">
    <name type="scientific">Actinomadura rudentiformis</name>
    <dbReference type="NCBI Taxonomy" id="359158"/>
    <lineage>
        <taxon>Bacteria</taxon>
        <taxon>Bacillati</taxon>
        <taxon>Actinomycetota</taxon>
        <taxon>Actinomycetes</taxon>
        <taxon>Streptosporangiales</taxon>
        <taxon>Thermomonosporaceae</taxon>
        <taxon>Actinomadura</taxon>
    </lineage>
</organism>
<name>A0A6H9YPW4_9ACTN</name>
<comment type="caution">
    <text evidence="2">The sequence shown here is derived from an EMBL/GenBank/DDBJ whole genome shotgun (WGS) entry which is preliminary data.</text>
</comment>
<reference evidence="2 3" key="1">
    <citation type="submission" date="2019-09" db="EMBL/GenBank/DDBJ databases">
        <title>Actinomadura physcomitrii sp. nov., a novel actinomycete isolated from moss [Physcomitrium sphaericum (Ludw) Fuernr].</title>
        <authorList>
            <person name="Zhuang X."/>
            <person name="Liu C."/>
        </authorList>
    </citation>
    <scope>NUCLEOTIDE SEQUENCE [LARGE SCALE GENOMIC DNA]</scope>
    <source>
        <strain evidence="2 3">HMC1</strain>
    </source>
</reference>